<evidence type="ECO:0000259" key="1">
    <source>
        <dbReference type="Pfam" id="PF07883"/>
    </source>
</evidence>
<dbReference type="PANTHER" id="PTHR43698">
    <property type="entry name" value="RIBD C-TERMINAL DOMAIN CONTAINING PROTEIN"/>
    <property type="match status" value="1"/>
</dbReference>
<dbReference type="AlphaFoldDB" id="A0A517WJE5"/>
<dbReference type="Gene3D" id="2.60.120.10">
    <property type="entry name" value="Jelly Rolls"/>
    <property type="match status" value="1"/>
</dbReference>
<dbReference type="EMBL" id="CP036347">
    <property type="protein sequence ID" value="QDU05382.1"/>
    <property type="molecule type" value="Genomic_DNA"/>
</dbReference>
<dbReference type="InterPro" id="IPR047263">
    <property type="entry name" value="HNL-like_cupin"/>
</dbReference>
<dbReference type="Proteomes" id="UP000320722">
    <property type="component" value="Chromosome"/>
</dbReference>
<dbReference type="SUPFAM" id="SSF51182">
    <property type="entry name" value="RmlC-like cupins"/>
    <property type="match status" value="1"/>
</dbReference>
<protein>
    <submittedName>
        <fullName evidence="2">Cupin domain protein</fullName>
    </submittedName>
</protein>
<dbReference type="InterPro" id="IPR011051">
    <property type="entry name" value="RmlC_Cupin_sf"/>
</dbReference>
<feature type="domain" description="Cupin type-2" evidence="1">
    <location>
        <begin position="105"/>
        <end position="167"/>
    </location>
</feature>
<accession>A0A517WJE5</accession>
<proteinExistence type="predicted"/>
<dbReference type="Pfam" id="PF07883">
    <property type="entry name" value="Cupin_2"/>
    <property type="match status" value="1"/>
</dbReference>
<dbReference type="InterPro" id="IPR014710">
    <property type="entry name" value="RmlC-like_jellyroll"/>
</dbReference>
<dbReference type="CDD" id="cd02233">
    <property type="entry name" value="cupin_HNL-like"/>
    <property type="match status" value="1"/>
</dbReference>
<name>A0A517WJE5_9PLAN</name>
<reference evidence="2 3" key="1">
    <citation type="submission" date="2019-02" db="EMBL/GenBank/DDBJ databases">
        <title>Deep-cultivation of Planctomycetes and their phenomic and genomic characterization uncovers novel biology.</title>
        <authorList>
            <person name="Wiegand S."/>
            <person name="Jogler M."/>
            <person name="Boedeker C."/>
            <person name="Pinto D."/>
            <person name="Vollmers J."/>
            <person name="Rivas-Marin E."/>
            <person name="Kohn T."/>
            <person name="Peeters S.H."/>
            <person name="Heuer A."/>
            <person name="Rast P."/>
            <person name="Oberbeckmann S."/>
            <person name="Bunk B."/>
            <person name="Jeske O."/>
            <person name="Meyerdierks A."/>
            <person name="Storesund J.E."/>
            <person name="Kallscheuer N."/>
            <person name="Luecker S."/>
            <person name="Lage O.M."/>
            <person name="Pohl T."/>
            <person name="Merkel B.J."/>
            <person name="Hornburger P."/>
            <person name="Mueller R.-W."/>
            <person name="Bruemmer F."/>
            <person name="Labrenz M."/>
            <person name="Spormann A.M."/>
            <person name="Op den Camp H."/>
            <person name="Overmann J."/>
            <person name="Amann R."/>
            <person name="Jetten M.S.M."/>
            <person name="Mascher T."/>
            <person name="Medema M.H."/>
            <person name="Devos D.P."/>
            <person name="Kaster A.-K."/>
            <person name="Ovreas L."/>
            <person name="Rohde M."/>
            <person name="Galperin M.Y."/>
            <person name="Jogler C."/>
        </authorList>
    </citation>
    <scope>NUCLEOTIDE SEQUENCE [LARGE SCALE GENOMIC DNA]</scope>
    <source>
        <strain evidence="2 3">V6</strain>
    </source>
</reference>
<evidence type="ECO:0000313" key="3">
    <source>
        <dbReference type="Proteomes" id="UP000320722"/>
    </source>
</evidence>
<dbReference type="InterPro" id="IPR013096">
    <property type="entry name" value="Cupin_2"/>
</dbReference>
<evidence type="ECO:0000313" key="2">
    <source>
        <dbReference type="EMBL" id="QDU05382.1"/>
    </source>
</evidence>
<dbReference type="PANTHER" id="PTHR43698:SF1">
    <property type="entry name" value="BLL4564 PROTEIN"/>
    <property type="match status" value="1"/>
</dbReference>
<sequence length="194" mass="20980">MMGDDSNIQTEHIADHPAQVGLQSSAIMGRRQFVRIAGAAVFAWSVTEQTQAVEHIQQIKETPMEITRNGSQASVAGPADWFTGNTRIDPLFNCPEPARAAGASVTFEPGARTAWHTHPLGQTLIVTSGVGRGQVEGGPIEEIRPGDVVWFPPGVKHWHGATPTKAMTHIAIQEALDGKVVEWMEHVTDEQYGA</sequence>
<organism evidence="2 3">
    <name type="scientific">Gimesia chilikensis</name>
    <dbReference type="NCBI Taxonomy" id="2605989"/>
    <lineage>
        <taxon>Bacteria</taxon>
        <taxon>Pseudomonadati</taxon>
        <taxon>Planctomycetota</taxon>
        <taxon>Planctomycetia</taxon>
        <taxon>Planctomycetales</taxon>
        <taxon>Planctomycetaceae</taxon>
        <taxon>Gimesia</taxon>
    </lineage>
</organism>
<gene>
    <name evidence="2" type="ORF">V6x_51180</name>
</gene>